<dbReference type="EMBL" id="FWFT01000007">
    <property type="protein sequence ID" value="SLN62199.1"/>
    <property type="molecule type" value="Genomic_DNA"/>
</dbReference>
<dbReference type="AlphaFoldDB" id="A0A1Y5TEP5"/>
<dbReference type="Gene3D" id="3.40.50.300">
    <property type="entry name" value="P-loop containing nucleotide triphosphate hydrolases"/>
    <property type="match status" value="1"/>
</dbReference>
<dbReference type="OrthoDB" id="9800698at2"/>
<gene>
    <name evidence="1" type="ORF">PSJ8397_03299</name>
</gene>
<evidence type="ECO:0000313" key="2">
    <source>
        <dbReference type="Proteomes" id="UP000193623"/>
    </source>
</evidence>
<evidence type="ECO:0000313" key="1">
    <source>
        <dbReference type="EMBL" id="SLN62199.1"/>
    </source>
</evidence>
<sequence>MTQQPQILLVGGTPRSQTSALSVLLNTHHDMFIGMERFYFKVLRDFTLDRTDFEPPRFYELHPGDTFHESIFPDVDVTGKIDRFADLSYVGDKIPTVYEKIDEVRSAIPEARFLFIVRDVIDVAASYRDRAERNDPTWPADKDHRQGVEDWNQANRILGSLDPSLDASIILARQLFDATDKAEKLYAHLGLNPKAYNEEHVNLIYEKASSILERPVQRNFSQAALDEIAQSADFESYQKLLTSPHFVSL</sequence>
<dbReference type="Proteomes" id="UP000193623">
    <property type="component" value="Unassembled WGS sequence"/>
</dbReference>
<reference evidence="1 2" key="1">
    <citation type="submission" date="2017-03" db="EMBL/GenBank/DDBJ databases">
        <authorList>
            <person name="Afonso C.L."/>
            <person name="Miller P.J."/>
            <person name="Scott M.A."/>
            <person name="Spackman E."/>
            <person name="Goraichik I."/>
            <person name="Dimitrov K.M."/>
            <person name="Suarez D.L."/>
            <person name="Swayne D.E."/>
        </authorList>
    </citation>
    <scope>NUCLEOTIDE SEQUENCE [LARGE SCALE GENOMIC DNA]</scope>
    <source>
        <strain evidence="1 2">CECT 8397</strain>
    </source>
</reference>
<name>A0A1Y5TEP5_9RHOB</name>
<keyword evidence="2" id="KW-1185">Reference proteome</keyword>
<proteinExistence type="predicted"/>
<protein>
    <recommendedName>
        <fullName evidence="3">Sulfotransferase domain protein</fullName>
    </recommendedName>
</protein>
<organism evidence="1 2">
    <name type="scientific">Pseudooctadecabacter jejudonensis</name>
    <dbReference type="NCBI Taxonomy" id="1391910"/>
    <lineage>
        <taxon>Bacteria</taxon>
        <taxon>Pseudomonadati</taxon>
        <taxon>Pseudomonadota</taxon>
        <taxon>Alphaproteobacteria</taxon>
        <taxon>Rhodobacterales</taxon>
        <taxon>Paracoccaceae</taxon>
        <taxon>Pseudooctadecabacter</taxon>
    </lineage>
</organism>
<accession>A0A1Y5TEP5</accession>
<evidence type="ECO:0008006" key="3">
    <source>
        <dbReference type="Google" id="ProtNLM"/>
    </source>
</evidence>
<dbReference type="RefSeq" id="WP_085865693.1">
    <property type="nucleotide sequence ID" value="NZ_FWFT01000007.1"/>
</dbReference>
<dbReference type="SUPFAM" id="SSF52540">
    <property type="entry name" value="P-loop containing nucleoside triphosphate hydrolases"/>
    <property type="match status" value="1"/>
</dbReference>
<dbReference type="Pfam" id="PF13469">
    <property type="entry name" value="Sulfotransfer_3"/>
    <property type="match status" value="1"/>
</dbReference>
<dbReference type="InterPro" id="IPR027417">
    <property type="entry name" value="P-loop_NTPase"/>
</dbReference>